<dbReference type="GO" id="GO:0046872">
    <property type="term" value="F:metal ion binding"/>
    <property type="evidence" value="ECO:0007669"/>
    <property type="project" value="UniProtKB-KW"/>
</dbReference>
<dbReference type="InterPro" id="IPR000086">
    <property type="entry name" value="NUDIX_hydrolase_dom"/>
</dbReference>
<dbReference type="InterPro" id="IPR040618">
    <property type="entry name" value="Pre-Nudix"/>
</dbReference>
<dbReference type="FunFam" id="3.40.630.30:FF:000016">
    <property type="entry name" value="nudix hydrolase 2"/>
    <property type="match status" value="1"/>
</dbReference>
<keyword evidence="2" id="KW-0479">Metal-binding</keyword>
<dbReference type="InterPro" id="IPR020476">
    <property type="entry name" value="Nudix_hydrolase"/>
</dbReference>
<evidence type="ECO:0000259" key="5">
    <source>
        <dbReference type="PROSITE" id="PS51462"/>
    </source>
</evidence>
<dbReference type="Gene3D" id="3.40.630.30">
    <property type="match status" value="1"/>
</dbReference>
<evidence type="ECO:0000256" key="1">
    <source>
        <dbReference type="ARBA" id="ARBA00005582"/>
    </source>
</evidence>
<accession>A0A6B2LDX1</accession>
<dbReference type="Pfam" id="PF18290">
    <property type="entry name" value="Nudix_hydro"/>
    <property type="match status" value="1"/>
</dbReference>
<dbReference type="GO" id="GO:0047631">
    <property type="term" value="F:ADP-ribose diphosphatase activity"/>
    <property type="evidence" value="ECO:0007669"/>
    <property type="project" value="TreeGrafter"/>
</dbReference>
<organism evidence="6">
    <name type="scientific">Arcella intermedia</name>
    <dbReference type="NCBI Taxonomy" id="1963864"/>
    <lineage>
        <taxon>Eukaryota</taxon>
        <taxon>Amoebozoa</taxon>
        <taxon>Tubulinea</taxon>
        <taxon>Elardia</taxon>
        <taxon>Arcellinida</taxon>
        <taxon>Sphaerothecina</taxon>
        <taxon>Arcellidae</taxon>
        <taxon>Arcella</taxon>
    </lineage>
</organism>
<comment type="similarity">
    <text evidence="1 4">Belongs to the Nudix hydrolase family.</text>
</comment>
<feature type="domain" description="Nudix hydrolase" evidence="5">
    <location>
        <begin position="102"/>
        <end position="232"/>
    </location>
</feature>
<dbReference type="Pfam" id="PF00293">
    <property type="entry name" value="NUDIX"/>
    <property type="match status" value="1"/>
</dbReference>
<evidence type="ECO:0000313" key="6">
    <source>
        <dbReference type="EMBL" id="NDV35165.1"/>
    </source>
</evidence>
<dbReference type="GO" id="GO:0051287">
    <property type="term" value="F:NAD binding"/>
    <property type="evidence" value="ECO:0007669"/>
    <property type="project" value="TreeGrafter"/>
</dbReference>
<dbReference type="PRINTS" id="PR01356">
    <property type="entry name" value="GFGPROTEIN"/>
</dbReference>
<dbReference type="PANTHER" id="PTHR13994">
    <property type="entry name" value="NUDIX HYDROLASE RELATED"/>
    <property type="match status" value="1"/>
</dbReference>
<evidence type="ECO:0000256" key="3">
    <source>
        <dbReference type="ARBA" id="ARBA00022801"/>
    </source>
</evidence>
<reference evidence="6" key="1">
    <citation type="journal article" date="2020" name="J. Eukaryot. Microbiol.">
        <title>De novo Sequencing, Assembly and Annotation of the Transcriptome for the Free-Living Testate Amoeba Arcella intermedia.</title>
        <authorList>
            <person name="Ribeiro G.M."/>
            <person name="Porfirio-Sousa A.L."/>
            <person name="Maurer-Alcala X.X."/>
            <person name="Katz L.A."/>
            <person name="Lahr D.J.G."/>
        </authorList>
    </citation>
    <scope>NUCLEOTIDE SEQUENCE</scope>
</reference>
<dbReference type="FunFam" id="3.90.79.10:FF:000015">
    <property type="entry name" value="Nudix hydrolase 8"/>
    <property type="match status" value="1"/>
</dbReference>
<dbReference type="AlphaFoldDB" id="A0A6B2LDX1"/>
<sequence>MMEGSGVVLEGESDHFGGVTVMPSSIPDVTPDRFEILLRDSLHKWQSQSTRGIWIGIPIQKSEFIPLLVKSGFVFHHAKPDYVMMNQWLPKEEPNKLPMAPFTSVGVGGFVLNQKNELLVVKEKFFKNSMWKLPGGMADPGEDIPTTAVREVVEETGIKTEFQSVICVKHNHHGLHDTSNLYFIVRLKPLTEEIHMEASEIAECKWMPIEEFLVNPTLTVFLKELVTHAYSNTNQYKSKEMTYIDVEAWHKKWTDKLYFTDPNNKNF</sequence>
<dbReference type="InterPro" id="IPR015797">
    <property type="entry name" value="NUDIX_hydrolase-like_dom_sf"/>
</dbReference>
<dbReference type="PANTHER" id="PTHR13994:SF13">
    <property type="entry name" value="FI03680P"/>
    <property type="match status" value="1"/>
</dbReference>
<proteinExistence type="inferred from homology"/>
<name>A0A6B2LDX1_9EUKA</name>
<dbReference type="InterPro" id="IPR003293">
    <property type="entry name" value="Nudix_hydrolase6-like"/>
</dbReference>
<dbReference type="Gene3D" id="3.90.79.10">
    <property type="entry name" value="Nucleoside Triphosphate Pyrophosphohydrolase"/>
    <property type="match status" value="1"/>
</dbReference>
<dbReference type="EMBL" id="GIBP01006196">
    <property type="protein sequence ID" value="NDV35165.1"/>
    <property type="molecule type" value="Transcribed_RNA"/>
</dbReference>
<dbReference type="GO" id="GO:0035529">
    <property type="term" value="F:NADH pyrophosphatase activity"/>
    <property type="evidence" value="ECO:0007669"/>
    <property type="project" value="TreeGrafter"/>
</dbReference>
<dbReference type="CDD" id="cd04670">
    <property type="entry name" value="NUDIX_ASFGF2_Nudt6"/>
    <property type="match status" value="1"/>
</dbReference>
<dbReference type="SUPFAM" id="SSF55811">
    <property type="entry name" value="Nudix"/>
    <property type="match status" value="1"/>
</dbReference>
<dbReference type="PRINTS" id="PR00502">
    <property type="entry name" value="NUDIXFAMILY"/>
</dbReference>
<dbReference type="InterPro" id="IPR020084">
    <property type="entry name" value="NUDIX_hydrolase_CS"/>
</dbReference>
<dbReference type="PROSITE" id="PS51462">
    <property type="entry name" value="NUDIX"/>
    <property type="match status" value="1"/>
</dbReference>
<evidence type="ECO:0000256" key="2">
    <source>
        <dbReference type="ARBA" id="ARBA00022723"/>
    </source>
</evidence>
<keyword evidence="3 4" id="KW-0378">Hydrolase</keyword>
<evidence type="ECO:0000256" key="4">
    <source>
        <dbReference type="RuleBase" id="RU003476"/>
    </source>
</evidence>
<dbReference type="PROSITE" id="PS00893">
    <property type="entry name" value="NUDIX_BOX"/>
    <property type="match status" value="1"/>
</dbReference>
<protein>
    <recommendedName>
        <fullName evidence="5">Nudix hydrolase domain-containing protein</fullName>
    </recommendedName>
</protein>